<dbReference type="OrthoDB" id="1918650at2759"/>
<feature type="region of interest" description="Disordered" evidence="1">
    <location>
        <begin position="129"/>
        <end position="193"/>
    </location>
</feature>
<organism evidence="2 3">
    <name type="scientific">Klebsormidium nitens</name>
    <name type="common">Green alga</name>
    <name type="synonym">Ulothrix nitens</name>
    <dbReference type="NCBI Taxonomy" id="105231"/>
    <lineage>
        <taxon>Eukaryota</taxon>
        <taxon>Viridiplantae</taxon>
        <taxon>Streptophyta</taxon>
        <taxon>Klebsormidiophyceae</taxon>
        <taxon>Klebsormidiales</taxon>
        <taxon>Klebsormidiaceae</taxon>
        <taxon>Klebsormidium</taxon>
    </lineage>
</organism>
<gene>
    <name evidence="2" type="ORF">KFL_000080290</name>
</gene>
<dbReference type="PANTHER" id="PTHR36034">
    <property type="entry name" value="EXPRESSED PROTEIN"/>
    <property type="match status" value="1"/>
</dbReference>
<protein>
    <submittedName>
        <fullName evidence="2">Uncharacterized protein</fullName>
    </submittedName>
</protein>
<reference evidence="2 3" key="1">
    <citation type="journal article" date="2014" name="Nat. Commun.">
        <title>Klebsormidium flaccidum genome reveals primary factors for plant terrestrial adaptation.</title>
        <authorList>
            <person name="Hori K."/>
            <person name="Maruyama F."/>
            <person name="Fujisawa T."/>
            <person name="Togashi T."/>
            <person name="Yamamoto N."/>
            <person name="Seo M."/>
            <person name="Sato S."/>
            <person name="Yamada T."/>
            <person name="Mori H."/>
            <person name="Tajima N."/>
            <person name="Moriyama T."/>
            <person name="Ikeuchi M."/>
            <person name="Watanabe M."/>
            <person name="Wada H."/>
            <person name="Kobayashi K."/>
            <person name="Saito M."/>
            <person name="Masuda T."/>
            <person name="Sasaki-Sekimoto Y."/>
            <person name="Mashiguchi K."/>
            <person name="Awai K."/>
            <person name="Shimojima M."/>
            <person name="Masuda S."/>
            <person name="Iwai M."/>
            <person name="Nobusawa T."/>
            <person name="Narise T."/>
            <person name="Kondo S."/>
            <person name="Saito H."/>
            <person name="Sato R."/>
            <person name="Murakawa M."/>
            <person name="Ihara Y."/>
            <person name="Oshima-Yamada Y."/>
            <person name="Ohtaka K."/>
            <person name="Satoh M."/>
            <person name="Sonobe K."/>
            <person name="Ishii M."/>
            <person name="Ohtani R."/>
            <person name="Kanamori-Sato M."/>
            <person name="Honoki R."/>
            <person name="Miyazaki D."/>
            <person name="Mochizuki H."/>
            <person name="Umetsu J."/>
            <person name="Higashi K."/>
            <person name="Shibata D."/>
            <person name="Kamiya Y."/>
            <person name="Sato N."/>
            <person name="Nakamura Y."/>
            <person name="Tabata S."/>
            <person name="Ida S."/>
            <person name="Kurokawa K."/>
            <person name="Ohta H."/>
        </authorList>
    </citation>
    <scope>NUCLEOTIDE SEQUENCE [LARGE SCALE GENOMIC DNA]</scope>
    <source>
        <strain evidence="2 3">NIES-2285</strain>
    </source>
</reference>
<feature type="compositionally biased region" description="Pro residues" evidence="1">
    <location>
        <begin position="383"/>
        <end position="392"/>
    </location>
</feature>
<feature type="region of interest" description="Disordered" evidence="1">
    <location>
        <begin position="722"/>
        <end position="745"/>
    </location>
</feature>
<proteinExistence type="predicted"/>
<evidence type="ECO:0000313" key="2">
    <source>
        <dbReference type="EMBL" id="GAQ78125.1"/>
    </source>
</evidence>
<feature type="compositionally biased region" description="Polar residues" evidence="1">
    <location>
        <begin position="252"/>
        <end position="267"/>
    </location>
</feature>
<accession>A0A1Y1HI29</accession>
<dbReference type="EMBL" id="DF236957">
    <property type="protein sequence ID" value="GAQ78125.1"/>
    <property type="molecule type" value="Genomic_DNA"/>
</dbReference>
<feature type="region of interest" description="Disordered" evidence="1">
    <location>
        <begin position="225"/>
        <end position="286"/>
    </location>
</feature>
<dbReference type="PANTHER" id="PTHR36034:SF2">
    <property type="entry name" value="EXPRESSED PROTEIN"/>
    <property type="match status" value="1"/>
</dbReference>
<evidence type="ECO:0000256" key="1">
    <source>
        <dbReference type="SAM" id="MobiDB-lite"/>
    </source>
</evidence>
<dbReference type="Proteomes" id="UP000054558">
    <property type="component" value="Unassembled WGS sequence"/>
</dbReference>
<name>A0A1Y1HI29_KLENI</name>
<dbReference type="AlphaFoldDB" id="A0A1Y1HI29"/>
<feature type="region of interest" description="Disordered" evidence="1">
    <location>
        <begin position="363"/>
        <end position="403"/>
    </location>
</feature>
<sequence length="898" mass="94628">MATLQSPVEGKELQAPLVPQAEAGQPPLVPAGNYYGERRVRRSRMALADHMNVLSDEGGILLPKGLLSQGWAAAKEVASIPVLSRDFVFPGEHLHILVHTKPQDLPPSAHSSSRPSLVVPARDILPGNAGSISDATASPDANAAVRPPGAESSAQLRGDGERNPSRRNSGAPPSEPPSRGRAGPGSDPPRLLKSMSSLRREGALRRSQLQLDSLRRSHFFVQLSDGSETIPSHRRQRSAGSGGSFGAGGVPNISNHLVQLTPSGSAHTSRRPSVDMSQRGGAGGGVAELGWGSEGGVHGCTPIFTEQGNLDPHQAGGLARGALLSHCLPSGELCVLLDVTVAIHTTSDVALLEVLQFERLDAPPAQSPKQAPLSRGNSTANPLTPPEFPAPPSFDRAQLLEPYPPDPKRDLLQWLLPIENSRSPTPPASPPRQMSFNFGAAAARAAAGGAPLPENAGEGPVHAAGNLARGALGSEGLLSFRGAPLEPQRFTPQCGLEGPHVPGKRWQKRVQVLHPLMVESYGTEVNAEQLICVSVENVLPPVGPTADVTMYVDSISLEWRSGAPGSGPLPVHVACVEVGDALSLPNLPLRPGEQHFFILRPASLFPAPNTVEQHARFSKRGPAAGGRGTPPESAFSEGGLEYAVVVACRCSHTESRLLYRHSLTWKPKTSRELLLSVTLEEEGRNPFTAAKQSTAPPLFVPRTVTIRATNLTSAELMLTLLAPSSSPGGQQPGGPRPVRGPGGRLSIGIPEVGLLQLEDRAGKPEQKTYERTASLPPIHRMESIVGHNLKLEVKPLGNSVPVGAAGSGGTADFATGAATERSHLWLQNVVPLGRVPPHATTAVKCDLLPLSDGIITLDTLQACTRKKDKIFVPQSPLQIYTGLAPPVHSAFSKIEVAS</sequence>
<keyword evidence="3" id="KW-1185">Reference proteome</keyword>
<evidence type="ECO:0000313" key="3">
    <source>
        <dbReference type="Proteomes" id="UP000054558"/>
    </source>
</evidence>
<dbReference type="STRING" id="105231.A0A1Y1HI29"/>
<feature type="compositionally biased region" description="Gly residues" evidence="1">
    <location>
        <begin position="240"/>
        <end position="249"/>
    </location>
</feature>
<dbReference type="OMA" id="NTNDEMN"/>